<evidence type="ECO:0000256" key="1">
    <source>
        <dbReference type="SAM" id="MobiDB-lite"/>
    </source>
</evidence>
<dbReference type="InterPro" id="IPR059240">
    <property type="entry name" value="cc_ERCC-6_N"/>
</dbReference>
<protein>
    <submittedName>
        <fullName evidence="2">Chimeric ERCC6-PGBD3 protein</fullName>
    </submittedName>
</protein>
<name>A0A9W3F1C7_CAMBA</name>
<feature type="region of interest" description="Disordered" evidence="1">
    <location>
        <begin position="1"/>
        <end position="69"/>
    </location>
</feature>
<feature type="compositionally biased region" description="Low complexity" evidence="1">
    <location>
        <begin position="42"/>
        <end position="59"/>
    </location>
</feature>
<dbReference type="CDD" id="cd21397">
    <property type="entry name" value="cc_ERCC-6_N"/>
    <property type="match status" value="1"/>
</dbReference>
<sequence length="141" mass="15069">MSNERIPHSSQTQDQAGVQSQYVCESEGVTVKRENDGDAELGESLPSCSSASGPSTSAEGRLSEVPRRGPGLLHIDRHQIQAVEPSAQALELQGLGVDVYDQDVLEQGVLQQVGSAIHEAGRAAQLADAEKEYWSVLDDLT</sequence>
<organism evidence="2">
    <name type="scientific">Camelus bactrianus</name>
    <name type="common">Bactrian camel</name>
    <dbReference type="NCBI Taxonomy" id="9837"/>
    <lineage>
        <taxon>Eukaryota</taxon>
        <taxon>Metazoa</taxon>
        <taxon>Chordata</taxon>
        <taxon>Craniata</taxon>
        <taxon>Vertebrata</taxon>
        <taxon>Euteleostomi</taxon>
        <taxon>Mammalia</taxon>
        <taxon>Eutheria</taxon>
        <taxon>Laurasiatheria</taxon>
        <taxon>Artiodactyla</taxon>
        <taxon>Tylopoda</taxon>
        <taxon>Camelidae</taxon>
        <taxon>Camelus</taxon>
    </lineage>
</organism>
<accession>A0A9W3F1C7</accession>
<dbReference type="KEGG" id="cbai:105075639"/>
<feature type="compositionally biased region" description="Polar residues" evidence="1">
    <location>
        <begin position="1"/>
        <end position="23"/>
    </location>
</feature>
<evidence type="ECO:0000313" key="2">
    <source>
        <dbReference type="RefSeq" id="XP_010961829.1"/>
    </source>
</evidence>
<proteinExistence type="predicted"/>
<dbReference type="RefSeq" id="XP_010961829.1">
    <property type="nucleotide sequence ID" value="XM_010963527.2"/>
</dbReference>
<dbReference type="AlphaFoldDB" id="A0A9W3F1C7"/>
<gene>
    <name evidence="2" type="primary">LOC105075639</name>
</gene>
<reference evidence="2" key="1">
    <citation type="submission" date="2025-08" db="UniProtKB">
        <authorList>
            <consortium name="RefSeq"/>
        </authorList>
    </citation>
    <scope>IDENTIFICATION</scope>
    <source>
        <tissue evidence="2">Blood</tissue>
    </source>
</reference>